<evidence type="ECO:0000313" key="2">
    <source>
        <dbReference type="EMBL" id="CAD1829987.1"/>
    </source>
</evidence>
<organism evidence="2">
    <name type="scientific">Ananas comosus var. bracteatus</name>
    <name type="common">red pineapple</name>
    <dbReference type="NCBI Taxonomy" id="296719"/>
    <lineage>
        <taxon>Eukaryota</taxon>
        <taxon>Viridiplantae</taxon>
        <taxon>Streptophyta</taxon>
        <taxon>Embryophyta</taxon>
        <taxon>Tracheophyta</taxon>
        <taxon>Spermatophyta</taxon>
        <taxon>Magnoliopsida</taxon>
        <taxon>Liliopsida</taxon>
        <taxon>Poales</taxon>
        <taxon>Bromeliaceae</taxon>
        <taxon>Bromelioideae</taxon>
        <taxon>Ananas</taxon>
    </lineage>
</organism>
<gene>
    <name evidence="2" type="ORF">CB5_LOCUS13198</name>
</gene>
<evidence type="ECO:0000256" key="1">
    <source>
        <dbReference type="SAM" id="MobiDB-lite"/>
    </source>
</evidence>
<name>A0A6V7PGN3_ANACO</name>
<feature type="region of interest" description="Disordered" evidence="1">
    <location>
        <begin position="1"/>
        <end position="43"/>
    </location>
</feature>
<protein>
    <submittedName>
        <fullName evidence="2">Uncharacterized protein</fullName>
    </submittedName>
</protein>
<accession>A0A6V7PGN3</accession>
<dbReference type="AlphaFoldDB" id="A0A6V7PGN3"/>
<proteinExistence type="predicted"/>
<reference evidence="2" key="1">
    <citation type="submission" date="2020-07" db="EMBL/GenBank/DDBJ databases">
        <authorList>
            <person name="Lin J."/>
        </authorList>
    </citation>
    <scope>NUCLEOTIDE SEQUENCE</scope>
</reference>
<feature type="compositionally biased region" description="Low complexity" evidence="1">
    <location>
        <begin position="1"/>
        <end position="15"/>
    </location>
</feature>
<sequence>MRAGASGRAGLARASEQGQAGERVLGRQRGREPAWASAGADGGRELARASNVSQRGCEPARIPSPYPPPYPRVGDLLAGLLGGGVRGCGAIGFGEGMQEIYGAAGYFNEPDGQTRENIRKNFVKLPEVSVSNKLEGFRAKQEATLLLGGECSEAALDNIVDVGEVAGDGGMVGAFEEVNGAAAENVAGEGEVGHVGAATGLLTMEKQRAVTERLQMWL</sequence>
<dbReference type="EMBL" id="LR862130">
    <property type="protein sequence ID" value="CAD1829987.1"/>
    <property type="molecule type" value="Genomic_DNA"/>
</dbReference>